<reference evidence="4 5" key="1">
    <citation type="submission" date="2023-02" db="EMBL/GenBank/DDBJ databases">
        <title>LHISI_Scaffold_Assembly.</title>
        <authorList>
            <person name="Stuart O.P."/>
            <person name="Cleave R."/>
            <person name="Magrath M.J.L."/>
            <person name="Mikheyev A.S."/>
        </authorList>
    </citation>
    <scope>NUCLEOTIDE SEQUENCE [LARGE SCALE GENOMIC DNA]</scope>
    <source>
        <strain evidence="4">Daus_M_001</strain>
        <tissue evidence="4">Leg muscle</tissue>
    </source>
</reference>
<feature type="domain" description="Alpha-2-macroglobulin bait region" evidence="3">
    <location>
        <begin position="324"/>
        <end position="461"/>
    </location>
</feature>
<evidence type="ECO:0000259" key="3">
    <source>
        <dbReference type="SMART" id="SM01359"/>
    </source>
</evidence>
<evidence type="ECO:0000256" key="2">
    <source>
        <dbReference type="PROSITE-ProRule" id="PRU00124"/>
    </source>
</evidence>
<comment type="caution">
    <text evidence="2">Lacks conserved residue(s) required for the propagation of feature annotation.</text>
</comment>
<keyword evidence="5" id="KW-1185">Reference proteome</keyword>
<gene>
    <name evidence="4" type="ORF">PR048_031074</name>
</gene>
<protein>
    <recommendedName>
        <fullName evidence="3">Alpha-2-macroglobulin bait region domain-containing protein</fullName>
    </recommendedName>
</protein>
<keyword evidence="1 2" id="KW-1015">Disulfide bond</keyword>
<dbReference type="PANTHER" id="PTHR11412:SF146">
    <property type="entry name" value="CD109 ANTIGEN"/>
    <property type="match status" value="1"/>
</dbReference>
<accession>A0ABQ9G487</accession>
<sequence>MNLPASISLEKAGAGIEHESSRIVILLTTELTPFEDAVNVYILEVMLAGVVSHKFMLPQLAKTGYWKIRVEAGEQVEEQPIKVEAYFIPQFEVRVLLPPYVQDTEEHITATIVSQSELQRIVSGNATLTVHGRRLQGDGNMTLIHQEHVSMRNGSHELVVPMETIRAAITTVSGVELRLEASITDYHYGETSTGSSHTRIITSSVKVQFLGPRPHYNDDERLSEEKLASSKLTILTTAQLEGGGSTQLPIVHTTRQDTDLPELSMEDNPTVQRYLQEGILYYRIDVPAGTSKLLLTARYEDAEGISSKARLTVVKYFSPHNKYLSVRTSTPLPQPQEFAVFHVKANFHLSEFHYLVMSKGLILYAGQQPVQHTLGTTTTFVVSVARRMAPGFTLIVYHITAHGDILSDKLFLPVEGFQGYECYVEMNQGKDHTMKTVQALMPADAGSFMGINSHRAAVYLMQAGNDISKSRVVNSFFKFENFSRPVAKVTRKSRQGLLPDESMYLVTMNDAMDTSQTFALANVVVFTNAHLQESAVDDKCDQKEGLMKCFTEGCFSAQKRCDGNEDCSDLSDETGCEEEDDRYHYMMSRRSVSSRNCMTYKHRVMNKETVEKTDKMKYGCELTGNCN</sequence>
<dbReference type="Pfam" id="PF07703">
    <property type="entry name" value="A2M_BRD"/>
    <property type="match status" value="1"/>
</dbReference>
<dbReference type="Proteomes" id="UP001159363">
    <property type="component" value="Chromosome 14"/>
</dbReference>
<feature type="non-terminal residue" evidence="4">
    <location>
        <position position="627"/>
    </location>
</feature>
<evidence type="ECO:0000313" key="4">
    <source>
        <dbReference type="EMBL" id="KAJ8867275.1"/>
    </source>
</evidence>
<dbReference type="SMART" id="SM01359">
    <property type="entry name" value="A2M_N_2"/>
    <property type="match status" value="1"/>
</dbReference>
<dbReference type="EMBL" id="JARBHB010000015">
    <property type="protein sequence ID" value="KAJ8867275.1"/>
    <property type="molecule type" value="Genomic_DNA"/>
</dbReference>
<feature type="disulfide bond" evidence="2">
    <location>
        <begin position="561"/>
        <end position="576"/>
    </location>
</feature>
<dbReference type="InterPro" id="IPR011625">
    <property type="entry name" value="A2M_N_BRD"/>
</dbReference>
<dbReference type="Gene3D" id="2.60.40.1940">
    <property type="match status" value="1"/>
</dbReference>
<evidence type="ECO:0000256" key="1">
    <source>
        <dbReference type="ARBA" id="ARBA00023157"/>
    </source>
</evidence>
<dbReference type="InterPro" id="IPR050473">
    <property type="entry name" value="A2M/Complement_sys"/>
</dbReference>
<dbReference type="Gene3D" id="2.60.40.1930">
    <property type="match status" value="1"/>
</dbReference>
<dbReference type="InterPro" id="IPR036055">
    <property type="entry name" value="LDL_receptor-like_sf"/>
</dbReference>
<dbReference type="PROSITE" id="PS50068">
    <property type="entry name" value="LDLRA_2"/>
    <property type="match status" value="1"/>
</dbReference>
<dbReference type="CDD" id="cd00112">
    <property type="entry name" value="LDLa"/>
    <property type="match status" value="1"/>
</dbReference>
<organism evidence="4 5">
    <name type="scientific">Dryococelus australis</name>
    <dbReference type="NCBI Taxonomy" id="614101"/>
    <lineage>
        <taxon>Eukaryota</taxon>
        <taxon>Metazoa</taxon>
        <taxon>Ecdysozoa</taxon>
        <taxon>Arthropoda</taxon>
        <taxon>Hexapoda</taxon>
        <taxon>Insecta</taxon>
        <taxon>Pterygota</taxon>
        <taxon>Neoptera</taxon>
        <taxon>Polyneoptera</taxon>
        <taxon>Phasmatodea</taxon>
        <taxon>Verophasmatodea</taxon>
        <taxon>Anareolatae</taxon>
        <taxon>Phasmatidae</taxon>
        <taxon>Eurycanthinae</taxon>
        <taxon>Dryococelus</taxon>
    </lineage>
</organism>
<name>A0ABQ9G487_9NEOP</name>
<dbReference type="SUPFAM" id="SSF57424">
    <property type="entry name" value="LDL receptor-like module"/>
    <property type="match status" value="1"/>
</dbReference>
<dbReference type="InterPro" id="IPR002172">
    <property type="entry name" value="LDrepeatLR_classA_rpt"/>
</dbReference>
<dbReference type="PANTHER" id="PTHR11412">
    <property type="entry name" value="MACROGLOBULIN / COMPLEMENT"/>
    <property type="match status" value="1"/>
</dbReference>
<proteinExistence type="predicted"/>
<feature type="disulfide bond" evidence="2">
    <location>
        <begin position="549"/>
        <end position="567"/>
    </location>
</feature>
<evidence type="ECO:0000313" key="5">
    <source>
        <dbReference type="Proteomes" id="UP001159363"/>
    </source>
</evidence>
<dbReference type="SMART" id="SM00192">
    <property type="entry name" value="LDLa"/>
    <property type="match status" value="1"/>
</dbReference>
<comment type="caution">
    <text evidence="4">The sequence shown here is derived from an EMBL/GenBank/DDBJ whole genome shotgun (WGS) entry which is preliminary data.</text>
</comment>